<sequence>MVLPVRDERHQLLNEYVQSIAGICLSEEFIKLRRELEEIYAATDGERAKTVAFQDALYAIMAQSDFLLYETYLRHIKG</sequence>
<dbReference type="RefSeq" id="WP_088555270.1">
    <property type="nucleotide sequence ID" value="NZ_BDGJ01000215.1"/>
</dbReference>
<accession>A0A1Z5HY05</accession>
<proteinExistence type="predicted"/>
<organism evidence="1 2">
    <name type="scientific">Calderihabitans maritimus</name>
    <dbReference type="NCBI Taxonomy" id="1246530"/>
    <lineage>
        <taxon>Bacteria</taxon>
        <taxon>Bacillati</taxon>
        <taxon>Bacillota</taxon>
        <taxon>Clostridia</taxon>
        <taxon>Neomoorellales</taxon>
        <taxon>Calderihabitantaceae</taxon>
        <taxon>Calderihabitans</taxon>
    </lineage>
</organism>
<protein>
    <submittedName>
        <fullName evidence="1">Uncharacterized protein</fullName>
    </submittedName>
</protein>
<evidence type="ECO:0000313" key="2">
    <source>
        <dbReference type="Proteomes" id="UP000197032"/>
    </source>
</evidence>
<dbReference type="Proteomes" id="UP000197032">
    <property type="component" value="Unassembled WGS sequence"/>
</dbReference>
<dbReference type="AlphaFoldDB" id="A0A1Z5HY05"/>
<dbReference type="EMBL" id="BDGJ01000215">
    <property type="protein sequence ID" value="GAW94298.1"/>
    <property type="molecule type" value="Genomic_DNA"/>
</dbReference>
<keyword evidence="2" id="KW-1185">Reference proteome</keyword>
<evidence type="ECO:0000313" key="1">
    <source>
        <dbReference type="EMBL" id="GAW94298.1"/>
    </source>
</evidence>
<comment type="caution">
    <text evidence="1">The sequence shown here is derived from an EMBL/GenBank/DDBJ whole genome shotgun (WGS) entry which is preliminary data.</text>
</comment>
<reference evidence="2" key="1">
    <citation type="journal article" date="2017" name="Appl. Environ. Microbiol.">
        <title>Genomic Analysis of Calderihabitans maritimus KKC1, a Thermophilic, Hydrogenogenic, Carboxydotrophic Bacterium Isolated from Marine Sediment.</title>
        <authorList>
            <person name="Omae K."/>
            <person name="Yoneda Y."/>
            <person name="Fukuyama Y."/>
            <person name="Yoshida T."/>
            <person name="Sako Y."/>
        </authorList>
    </citation>
    <scope>NUCLEOTIDE SEQUENCE [LARGE SCALE GENOMIC DNA]</scope>
    <source>
        <strain evidence="2">KKC1</strain>
    </source>
</reference>
<dbReference type="OrthoDB" id="1808701at2"/>
<gene>
    <name evidence="1" type="ORF">KKC1_34070</name>
</gene>
<name>A0A1Z5HY05_9FIRM</name>